<keyword evidence="2" id="KW-1185">Reference proteome</keyword>
<accession>A0AAD6Z0J0</accession>
<dbReference type="Proteomes" id="UP001218218">
    <property type="component" value="Unassembled WGS sequence"/>
</dbReference>
<gene>
    <name evidence="1" type="ORF">DFH08DRAFT_988950</name>
</gene>
<proteinExistence type="predicted"/>
<protein>
    <submittedName>
        <fullName evidence="1">Uncharacterized protein</fullName>
    </submittedName>
</protein>
<name>A0AAD6Z0J0_9AGAR</name>
<organism evidence="1 2">
    <name type="scientific">Mycena albidolilacea</name>
    <dbReference type="NCBI Taxonomy" id="1033008"/>
    <lineage>
        <taxon>Eukaryota</taxon>
        <taxon>Fungi</taxon>
        <taxon>Dikarya</taxon>
        <taxon>Basidiomycota</taxon>
        <taxon>Agaricomycotina</taxon>
        <taxon>Agaricomycetes</taxon>
        <taxon>Agaricomycetidae</taxon>
        <taxon>Agaricales</taxon>
        <taxon>Marasmiineae</taxon>
        <taxon>Mycenaceae</taxon>
        <taxon>Mycena</taxon>
    </lineage>
</organism>
<comment type="caution">
    <text evidence="1">The sequence shown here is derived from an EMBL/GenBank/DDBJ whole genome shotgun (WGS) entry which is preliminary data.</text>
</comment>
<reference evidence="1" key="1">
    <citation type="submission" date="2023-03" db="EMBL/GenBank/DDBJ databases">
        <title>Massive genome expansion in bonnet fungi (Mycena s.s.) driven by repeated elements and novel gene families across ecological guilds.</title>
        <authorList>
            <consortium name="Lawrence Berkeley National Laboratory"/>
            <person name="Harder C.B."/>
            <person name="Miyauchi S."/>
            <person name="Viragh M."/>
            <person name="Kuo A."/>
            <person name="Thoen E."/>
            <person name="Andreopoulos B."/>
            <person name="Lu D."/>
            <person name="Skrede I."/>
            <person name="Drula E."/>
            <person name="Henrissat B."/>
            <person name="Morin E."/>
            <person name="Kohler A."/>
            <person name="Barry K."/>
            <person name="LaButti K."/>
            <person name="Morin E."/>
            <person name="Salamov A."/>
            <person name="Lipzen A."/>
            <person name="Mereny Z."/>
            <person name="Hegedus B."/>
            <person name="Baldrian P."/>
            <person name="Stursova M."/>
            <person name="Weitz H."/>
            <person name="Taylor A."/>
            <person name="Grigoriev I.V."/>
            <person name="Nagy L.G."/>
            <person name="Martin F."/>
            <person name="Kauserud H."/>
        </authorList>
    </citation>
    <scope>NUCLEOTIDE SEQUENCE</scope>
    <source>
        <strain evidence="1">CBHHK002</strain>
    </source>
</reference>
<dbReference type="EMBL" id="JARIHO010000113">
    <property type="protein sequence ID" value="KAJ7302688.1"/>
    <property type="molecule type" value="Genomic_DNA"/>
</dbReference>
<evidence type="ECO:0000313" key="2">
    <source>
        <dbReference type="Proteomes" id="UP001218218"/>
    </source>
</evidence>
<sequence>MPSAKFVYPKKLDTLPANTKFTIQLAIRNPINAITQLGPDGTILGHIHVAIGDIGALDSVEVTNPNRSVFFKSITEPLRNGQVSAVVKSGAPAGGAIAEHGNLDDCVYVWTIDSSRMS</sequence>
<dbReference type="AlphaFoldDB" id="A0AAD6Z0J0"/>
<evidence type="ECO:0000313" key="1">
    <source>
        <dbReference type="EMBL" id="KAJ7302688.1"/>
    </source>
</evidence>